<dbReference type="AlphaFoldDB" id="A0A1T5L9N1"/>
<evidence type="ECO:0000256" key="13">
    <source>
        <dbReference type="SAM" id="SignalP"/>
    </source>
</evidence>
<keyword evidence="4 11" id="KW-1134">Transmembrane beta strand</keyword>
<evidence type="ECO:0000256" key="10">
    <source>
        <dbReference type="ARBA" id="ARBA00023237"/>
    </source>
</evidence>
<keyword evidence="3 11" id="KW-0813">Transport</keyword>
<dbReference type="Gene3D" id="2.40.170.20">
    <property type="entry name" value="TonB-dependent receptor, beta-barrel domain"/>
    <property type="match status" value="1"/>
</dbReference>
<proteinExistence type="inferred from homology"/>
<evidence type="ECO:0000256" key="1">
    <source>
        <dbReference type="ARBA" id="ARBA00004571"/>
    </source>
</evidence>
<comment type="similarity">
    <text evidence="2">Belongs to the TonB-dependent receptor family. Hemoglobin/haptoglobin binding protein subfamily.</text>
</comment>
<dbReference type="InterPro" id="IPR039426">
    <property type="entry name" value="TonB-dep_rcpt-like"/>
</dbReference>
<keyword evidence="5 11" id="KW-0812">Transmembrane</keyword>
<feature type="chain" id="PRO_5012933818" evidence="13">
    <location>
        <begin position="31"/>
        <end position="692"/>
    </location>
</feature>
<dbReference type="GO" id="GO:0009279">
    <property type="term" value="C:cell outer membrane"/>
    <property type="evidence" value="ECO:0007669"/>
    <property type="project" value="UniProtKB-SubCell"/>
</dbReference>
<dbReference type="CDD" id="cd01347">
    <property type="entry name" value="ligand_gated_channel"/>
    <property type="match status" value="1"/>
</dbReference>
<dbReference type="InterPro" id="IPR012910">
    <property type="entry name" value="Plug_dom"/>
</dbReference>
<dbReference type="Pfam" id="PF07715">
    <property type="entry name" value="Plug"/>
    <property type="match status" value="1"/>
</dbReference>
<feature type="domain" description="TonB-dependent receptor-like beta-barrel" evidence="14">
    <location>
        <begin position="267"/>
        <end position="650"/>
    </location>
</feature>
<dbReference type="GO" id="GO:0044718">
    <property type="term" value="P:siderophore transmembrane transport"/>
    <property type="evidence" value="ECO:0007669"/>
    <property type="project" value="TreeGrafter"/>
</dbReference>
<dbReference type="Proteomes" id="UP000190341">
    <property type="component" value="Unassembled WGS sequence"/>
</dbReference>
<feature type="domain" description="TonB-dependent receptor plug" evidence="15">
    <location>
        <begin position="72"/>
        <end position="175"/>
    </location>
</feature>
<dbReference type="PANTHER" id="PTHR30069">
    <property type="entry name" value="TONB-DEPENDENT OUTER MEMBRANE RECEPTOR"/>
    <property type="match status" value="1"/>
</dbReference>
<dbReference type="OrthoDB" id="9760620at2"/>
<evidence type="ECO:0000256" key="11">
    <source>
        <dbReference type="PROSITE-ProRule" id="PRU01360"/>
    </source>
</evidence>
<protein>
    <submittedName>
        <fullName evidence="16">Iron complex outermembrane recepter protein</fullName>
    </submittedName>
</protein>
<dbReference type="InterPro" id="IPR037066">
    <property type="entry name" value="Plug_dom_sf"/>
</dbReference>
<evidence type="ECO:0000256" key="2">
    <source>
        <dbReference type="ARBA" id="ARBA00008143"/>
    </source>
</evidence>
<dbReference type="SUPFAM" id="SSF56935">
    <property type="entry name" value="Porins"/>
    <property type="match status" value="1"/>
</dbReference>
<dbReference type="PANTHER" id="PTHR30069:SF29">
    <property type="entry name" value="HEMOGLOBIN AND HEMOGLOBIN-HAPTOGLOBIN-BINDING PROTEIN 1-RELATED"/>
    <property type="match status" value="1"/>
</dbReference>
<dbReference type="GO" id="GO:0015344">
    <property type="term" value="F:siderophore uptake transmembrane transporter activity"/>
    <property type="evidence" value="ECO:0007669"/>
    <property type="project" value="TreeGrafter"/>
</dbReference>
<keyword evidence="8 11" id="KW-0472">Membrane</keyword>
<evidence type="ECO:0000313" key="16">
    <source>
        <dbReference type="EMBL" id="SKC72691.1"/>
    </source>
</evidence>
<organism evidence="16 17">
    <name type="scientific">Pseudoxanthomonas indica</name>
    <dbReference type="NCBI Taxonomy" id="428993"/>
    <lineage>
        <taxon>Bacteria</taxon>
        <taxon>Pseudomonadati</taxon>
        <taxon>Pseudomonadota</taxon>
        <taxon>Gammaproteobacteria</taxon>
        <taxon>Lysobacterales</taxon>
        <taxon>Lysobacteraceae</taxon>
        <taxon>Pseudoxanthomonas</taxon>
    </lineage>
</organism>
<gene>
    <name evidence="16" type="ORF">SAMN06296058_2170</name>
</gene>
<dbReference type="RefSeq" id="WP_079724555.1">
    <property type="nucleotide sequence ID" value="NZ_BMCL01000001.1"/>
</dbReference>
<keyword evidence="17" id="KW-1185">Reference proteome</keyword>
<feature type="signal peptide" evidence="13">
    <location>
        <begin position="1"/>
        <end position="30"/>
    </location>
</feature>
<keyword evidence="10 11" id="KW-0998">Cell outer membrane</keyword>
<evidence type="ECO:0000256" key="5">
    <source>
        <dbReference type="ARBA" id="ARBA00022692"/>
    </source>
</evidence>
<keyword evidence="7 12" id="KW-0798">TonB box</keyword>
<dbReference type="InterPro" id="IPR000531">
    <property type="entry name" value="Beta-barrel_TonB"/>
</dbReference>
<evidence type="ECO:0000313" key="17">
    <source>
        <dbReference type="Proteomes" id="UP000190341"/>
    </source>
</evidence>
<evidence type="ECO:0000259" key="14">
    <source>
        <dbReference type="Pfam" id="PF00593"/>
    </source>
</evidence>
<evidence type="ECO:0000256" key="4">
    <source>
        <dbReference type="ARBA" id="ARBA00022452"/>
    </source>
</evidence>
<evidence type="ECO:0000256" key="12">
    <source>
        <dbReference type="RuleBase" id="RU003357"/>
    </source>
</evidence>
<dbReference type="STRING" id="428993.SAMN06296058_2170"/>
<dbReference type="PROSITE" id="PS52016">
    <property type="entry name" value="TONB_DEPENDENT_REC_3"/>
    <property type="match status" value="1"/>
</dbReference>
<name>A0A1T5L9N1_9GAMM</name>
<dbReference type="Gene3D" id="2.170.130.10">
    <property type="entry name" value="TonB-dependent receptor, plug domain"/>
    <property type="match status" value="1"/>
</dbReference>
<dbReference type="InterPro" id="IPR036942">
    <property type="entry name" value="Beta-barrel_TonB_sf"/>
</dbReference>
<reference evidence="16 17" key="1">
    <citation type="submission" date="2017-02" db="EMBL/GenBank/DDBJ databases">
        <authorList>
            <person name="Peterson S.W."/>
        </authorList>
    </citation>
    <scope>NUCLEOTIDE SEQUENCE [LARGE SCALE GENOMIC DNA]</scope>
    <source>
        <strain evidence="16 17">P15</strain>
    </source>
</reference>
<comment type="subcellular location">
    <subcellularLocation>
        <location evidence="1 11">Cell outer membrane</location>
        <topology evidence="1 11">Multi-pass membrane protein</topology>
    </subcellularLocation>
</comment>
<keyword evidence="6 13" id="KW-0732">Signal</keyword>
<keyword evidence="9" id="KW-0675">Receptor</keyword>
<sequence length="692" mass="76139">MLSSLRATAAASRLSVAITLALICPSSLLAAEAASAPTELDRIEVRARNAGPVTAPSPQQARERLRERAGGTGLVDAERYRDGRVSNLVDALGYAPGVFVQPRFGSEESRLSIRGSAVQRTFHGRGVELLQDGSPLNLADGGFDFQAVEPLSARYIEVWRGANALEYGAATLGGAINFVSPSGYSAPPLDLRAETGSDAYRRAQIAVAGQAGATDGYLSLTGFSQDGYRDHAQQQTWRLFGNAGHRFSDTLEGRVYLTHVDTRSELPGSLTLAEARDNPRAAAPANLANDQRRDFRLDRLAGKLAWTPADGQELMLSAYYSDKSLHHPIFQVLDQQSRDVGADLRWRSDTTVHGHRNVLSAGLSLAQGDIDDDRHLNNGGHAGARSNRFRQRARNAKLYAENQYWVSRDLSLALGAQALRSDRRSQDLFISGGRDESFDVDYAGVSPKLGLRWRLDADSELFANLSRSLEPPSFGELSGGPNVTPVDEQRATTREIGFRRQTPALSLDLVYYRASVQDELLSLTDGQGNPLGTTNAAHTLHQGIEAGMDWRFAQAWSASFNYLWNDFRFDRDPVYGNNTLAGLPPQQLRAQLRWQPRTGLYLSPNIDWAPQDYYIDHANTFRAPGYVVLGLRIGGEVGKDWSWFADARNLQDRRWIASTGVIANAMGRDSRNFLPGDGRSFYVSLQWRPGMN</sequence>
<evidence type="ECO:0000256" key="9">
    <source>
        <dbReference type="ARBA" id="ARBA00023170"/>
    </source>
</evidence>
<evidence type="ECO:0000259" key="15">
    <source>
        <dbReference type="Pfam" id="PF07715"/>
    </source>
</evidence>
<accession>A0A1T5L9N1</accession>
<dbReference type="Pfam" id="PF00593">
    <property type="entry name" value="TonB_dep_Rec_b-barrel"/>
    <property type="match status" value="1"/>
</dbReference>
<dbReference type="EMBL" id="FUZV01000002">
    <property type="protein sequence ID" value="SKC72691.1"/>
    <property type="molecule type" value="Genomic_DNA"/>
</dbReference>
<evidence type="ECO:0000256" key="3">
    <source>
        <dbReference type="ARBA" id="ARBA00022448"/>
    </source>
</evidence>
<evidence type="ECO:0000256" key="8">
    <source>
        <dbReference type="ARBA" id="ARBA00023136"/>
    </source>
</evidence>
<evidence type="ECO:0000256" key="7">
    <source>
        <dbReference type="ARBA" id="ARBA00023077"/>
    </source>
</evidence>
<evidence type="ECO:0000256" key="6">
    <source>
        <dbReference type="ARBA" id="ARBA00022729"/>
    </source>
</evidence>